<protein>
    <recommendedName>
        <fullName evidence="2">DUF4142 domain-containing protein</fullName>
    </recommendedName>
</protein>
<dbReference type="HOGENOM" id="CLU_102207_0_0_6"/>
<dbReference type="PANTHER" id="PTHR38593">
    <property type="entry name" value="BLR2558 PROTEIN"/>
    <property type="match status" value="1"/>
</dbReference>
<evidence type="ECO:0000259" key="2">
    <source>
        <dbReference type="Pfam" id="PF13628"/>
    </source>
</evidence>
<proteinExistence type="predicted"/>
<accession>A0A0H2XC27</accession>
<evidence type="ECO:0000256" key="1">
    <source>
        <dbReference type="SAM" id="MobiDB-lite"/>
    </source>
</evidence>
<dbReference type="PANTHER" id="PTHR38593:SF1">
    <property type="entry name" value="BLR2558 PROTEIN"/>
    <property type="match status" value="1"/>
</dbReference>
<dbReference type="AlphaFoldDB" id="A0A0H2XC27"/>
<evidence type="ECO:0000313" key="3">
    <source>
        <dbReference type="EMBL" id="AAY51016.1"/>
    </source>
</evidence>
<dbReference type="Proteomes" id="UP000000420">
    <property type="component" value="Chromosome"/>
</dbReference>
<dbReference type="InterPro" id="IPR025419">
    <property type="entry name" value="DUF4142"/>
</dbReference>
<sequence length="237" mass="25132">MRHRSRSAAPLHLEQLSKLLGSRSYRPIDGRRHSPASRTFMKLTLIAASLLAMLSLSACDRPGGDASRTAPAVSPEPTAAPVSGTGATELAKGDGGALGVLAAIDENEIALAKQAIAQDLGGANDEFAKQMLHDHEANLEKTKALGATDSPRADAMRAKGKAAVDALEKTLTLPDGKDAYRNAFMRTMVTDHADTIKILDAELIPAAETDPVKAHLEETRRVVSAHFERAHSVSSSR</sequence>
<dbReference type="Pfam" id="PF13628">
    <property type="entry name" value="DUF4142"/>
    <property type="match status" value="1"/>
</dbReference>
<gene>
    <name evidence="3" type="ordered locus">XC_3977</name>
</gene>
<name>A0A0H2XC27_XANC8</name>
<feature type="region of interest" description="Disordered" evidence="1">
    <location>
        <begin position="62"/>
        <end position="88"/>
    </location>
</feature>
<reference evidence="3 4" key="1">
    <citation type="journal article" date="2005" name="Genome Res.">
        <title>Comparative and functional genomic analyses of the pathogenicity of phytopathogen Xanthomonas campestris pv. campestris.</title>
        <authorList>
            <person name="Qian W."/>
            <person name="Jia Y."/>
            <person name="Ren S.X."/>
            <person name="He Y.Q."/>
            <person name="Feng J.X."/>
            <person name="Lu L.F."/>
            <person name="Sun Q."/>
            <person name="Ying G."/>
            <person name="Tang D.J."/>
            <person name="Tang H."/>
            <person name="Wu W."/>
            <person name="Hao P."/>
            <person name="Wang L."/>
            <person name="Jiang B.L."/>
            <person name="Zeng S."/>
            <person name="Gu W.Y."/>
            <person name="Lu G."/>
            <person name="Rong L."/>
            <person name="Tian Y."/>
            <person name="Yao Z."/>
            <person name="Fu G."/>
            <person name="Chen B."/>
            <person name="Fang R."/>
            <person name="Qiang B."/>
            <person name="Chen Z."/>
            <person name="Zhao G.P."/>
            <person name="Tang J.L."/>
            <person name="He C."/>
        </authorList>
    </citation>
    <scope>NUCLEOTIDE SEQUENCE [LARGE SCALE GENOMIC DNA]</scope>
    <source>
        <strain evidence="3 4">8004</strain>
    </source>
</reference>
<dbReference type="EMBL" id="CP000050">
    <property type="protein sequence ID" value="AAY51016.1"/>
    <property type="molecule type" value="Genomic_DNA"/>
</dbReference>
<evidence type="ECO:0000313" key="4">
    <source>
        <dbReference type="Proteomes" id="UP000000420"/>
    </source>
</evidence>
<feature type="domain" description="DUF4142" evidence="2">
    <location>
        <begin position="98"/>
        <end position="232"/>
    </location>
</feature>
<organism evidence="3 4">
    <name type="scientific">Xanthomonas campestris pv. campestris (strain 8004)</name>
    <dbReference type="NCBI Taxonomy" id="314565"/>
    <lineage>
        <taxon>Bacteria</taxon>
        <taxon>Pseudomonadati</taxon>
        <taxon>Pseudomonadota</taxon>
        <taxon>Gammaproteobacteria</taxon>
        <taxon>Lysobacterales</taxon>
        <taxon>Lysobacteraceae</taxon>
        <taxon>Xanthomonas</taxon>
    </lineage>
</organism>
<dbReference type="KEGG" id="xcb:XC_3977"/>